<keyword evidence="4 6" id="KW-0949">S-adenosyl-L-methionine</keyword>
<name>A0AAV5D580_ELECO</name>
<evidence type="ECO:0000256" key="4">
    <source>
        <dbReference type="ARBA" id="ARBA00022691"/>
    </source>
</evidence>
<keyword evidence="1 7" id="KW-0698">rRNA processing</keyword>
<dbReference type="PROSITE" id="PS01131">
    <property type="entry name" value="RRNA_A_DIMETH"/>
    <property type="match status" value="1"/>
</dbReference>
<dbReference type="AlphaFoldDB" id="A0AAV5D580"/>
<evidence type="ECO:0000256" key="7">
    <source>
        <dbReference type="RuleBase" id="RU362106"/>
    </source>
</evidence>
<dbReference type="Pfam" id="PF00398">
    <property type="entry name" value="RrnaAD"/>
    <property type="match status" value="1"/>
</dbReference>
<dbReference type="InterPro" id="IPR020596">
    <property type="entry name" value="rRNA_Ade_Mease_Trfase_CS"/>
</dbReference>
<dbReference type="InterPro" id="IPR011530">
    <property type="entry name" value="rRNA_adenine_dimethylase"/>
</dbReference>
<dbReference type="PANTHER" id="PTHR11727:SF7">
    <property type="entry name" value="DIMETHYLADENOSINE TRANSFERASE-RELATED"/>
    <property type="match status" value="1"/>
</dbReference>
<accession>A0AAV5D580</accession>
<feature type="binding site" evidence="6">
    <location>
        <position position="315"/>
    </location>
    <ligand>
        <name>S-adenosyl-L-methionine</name>
        <dbReference type="ChEBI" id="CHEBI:59789"/>
    </ligand>
</feature>
<dbReference type="PANTHER" id="PTHR11727">
    <property type="entry name" value="DIMETHYLADENOSINE TRANSFERASE"/>
    <property type="match status" value="1"/>
</dbReference>
<dbReference type="GO" id="GO:0003723">
    <property type="term" value="F:RNA binding"/>
    <property type="evidence" value="ECO:0007669"/>
    <property type="project" value="UniProtKB-UniRule"/>
</dbReference>
<protein>
    <recommendedName>
        <fullName evidence="7">rRNA adenine N(6)-methyltransferase</fullName>
        <ecNumber evidence="7">2.1.1.-</ecNumber>
    </recommendedName>
</protein>
<gene>
    <name evidence="10" type="primary">ga22936</name>
    <name evidence="10" type="ORF">PR202_ga22936</name>
</gene>
<dbReference type="InterPro" id="IPR029063">
    <property type="entry name" value="SAM-dependent_MTases_sf"/>
</dbReference>
<evidence type="ECO:0000313" key="11">
    <source>
        <dbReference type="Proteomes" id="UP001054889"/>
    </source>
</evidence>
<evidence type="ECO:0000259" key="9">
    <source>
        <dbReference type="SMART" id="SM00650"/>
    </source>
</evidence>
<dbReference type="CDD" id="cd02440">
    <property type="entry name" value="AdoMet_MTases"/>
    <property type="match status" value="1"/>
</dbReference>
<feature type="binding site" evidence="6">
    <location>
        <position position="337"/>
    </location>
    <ligand>
        <name>S-adenosyl-L-methionine</name>
        <dbReference type="ChEBI" id="CHEBI:59789"/>
    </ligand>
</feature>
<evidence type="ECO:0000256" key="1">
    <source>
        <dbReference type="ARBA" id="ARBA00022552"/>
    </source>
</evidence>
<proteinExistence type="inferred from homology"/>
<evidence type="ECO:0000256" key="2">
    <source>
        <dbReference type="ARBA" id="ARBA00022603"/>
    </source>
</evidence>
<evidence type="ECO:0000313" key="10">
    <source>
        <dbReference type="EMBL" id="GJN05317.1"/>
    </source>
</evidence>
<evidence type="ECO:0000256" key="8">
    <source>
        <dbReference type="SAM" id="MobiDB-lite"/>
    </source>
</evidence>
<feature type="binding site" evidence="6">
    <location>
        <position position="288"/>
    </location>
    <ligand>
        <name>S-adenosyl-L-methionine</name>
        <dbReference type="ChEBI" id="CHEBI:59789"/>
    </ligand>
</feature>
<dbReference type="NCBIfam" id="TIGR00755">
    <property type="entry name" value="ksgA"/>
    <property type="match status" value="1"/>
</dbReference>
<organism evidence="10 11">
    <name type="scientific">Eleusine coracana subsp. coracana</name>
    <dbReference type="NCBI Taxonomy" id="191504"/>
    <lineage>
        <taxon>Eukaryota</taxon>
        <taxon>Viridiplantae</taxon>
        <taxon>Streptophyta</taxon>
        <taxon>Embryophyta</taxon>
        <taxon>Tracheophyta</taxon>
        <taxon>Spermatophyta</taxon>
        <taxon>Magnoliopsida</taxon>
        <taxon>Liliopsida</taxon>
        <taxon>Poales</taxon>
        <taxon>Poaceae</taxon>
        <taxon>PACMAD clade</taxon>
        <taxon>Chloridoideae</taxon>
        <taxon>Cynodonteae</taxon>
        <taxon>Eleusininae</taxon>
        <taxon>Eleusine</taxon>
    </lineage>
</organism>
<dbReference type="SMART" id="SM00650">
    <property type="entry name" value="rADc"/>
    <property type="match status" value="1"/>
</dbReference>
<keyword evidence="2 6" id="KW-0489">Methyltransferase</keyword>
<reference evidence="10" key="2">
    <citation type="submission" date="2021-12" db="EMBL/GenBank/DDBJ databases">
        <title>Resequencing data analysis of finger millet.</title>
        <authorList>
            <person name="Hatakeyama M."/>
            <person name="Aluri S."/>
            <person name="Balachadran M.T."/>
            <person name="Sivarajan S.R."/>
            <person name="Poveda L."/>
            <person name="Shimizu-Inatsugi R."/>
            <person name="Schlapbach R."/>
            <person name="Sreeman S.M."/>
            <person name="Shimizu K.K."/>
        </authorList>
    </citation>
    <scope>NUCLEOTIDE SEQUENCE</scope>
</reference>
<evidence type="ECO:0000256" key="6">
    <source>
        <dbReference type="PROSITE-ProRule" id="PRU01026"/>
    </source>
</evidence>
<dbReference type="EC" id="2.1.1.-" evidence="7"/>
<evidence type="ECO:0000256" key="5">
    <source>
        <dbReference type="ARBA" id="ARBA00022884"/>
    </source>
</evidence>
<keyword evidence="11" id="KW-1185">Reference proteome</keyword>
<keyword evidence="3 6" id="KW-0808">Transferase</keyword>
<feature type="region of interest" description="Disordered" evidence="8">
    <location>
        <begin position="56"/>
        <end position="81"/>
    </location>
</feature>
<dbReference type="Proteomes" id="UP001054889">
    <property type="component" value="Unassembled WGS sequence"/>
</dbReference>
<reference evidence="10" key="1">
    <citation type="journal article" date="2018" name="DNA Res.">
        <title>Multiple hybrid de novo genome assembly of finger millet, an orphan allotetraploid crop.</title>
        <authorList>
            <person name="Hatakeyama M."/>
            <person name="Aluri S."/>
            <person name="Balachadran M.T."/>
            <person name="Sivarajan S.R."/>
            <person name="Patrignani A."/>
            <person name="Gruter S."/>
            <person name="Poveda L."/>
            <person name="Shimizu-Inatsugi R."/>
            <person name="Baeten J."/>
            <person name="Francoijs K.J."/>
            <person name="Nataraja K.N."/>
            <person name="Reddy Y.A.N."/>
            <person name="Phadnis S."/>
            <person name="Ravikumar R.L."/>
            <person name="Schlapbach R."/>
            <person name="Sreeman S.M."/>
            <person name="Shimizu K.K."/>
        </authorList>
    </citation>
    <scope>NUCLEOTIDE SEQUENCE</scope>
</reference>
<keyword evidence="5 6" id="KW-0694">RNA-binding</keyword>
<dbReference type="Pfam" id="PF05553">
    <property type="entry name" value="DUF761"/>
    <property type="match status" value="1"/>
</dbReference>
<evidence type="ECO:0000256" key="3">
    <source>
        <dbReference type="ARBA" id="ARBA00022679"/>
    </source>
</evidence>
<dbReference type="SUPFAM" id="SSF53335">
    <property type="entry name" value="S-adenosyl-L-methionine-dependent methyltransferases"/>
    <property type="match status" value="1"/>
</dbReference>
<feature type="binding site" evidence="6">
    <location>
        <position position="365"/>
    </location>
    <ligand>
        <name>S-adenosyl-L-methionine</name>
        <dbReference type="ChEBI" id="CHEBI:59789"/>
    </ligand>
</feature>
<dbReference type="InterPro" id="IPR020598">
    <property type="entry name" value="rRNA_Ade_methylase_Trfase_N"/>
</dbReference>
<comment type="caution">
    <text evidence="10">The sequence shown here is derived from an EMBL/GenBank/DDBJ whole genome shotgun (WGS) entry which is preliminary data.</text>
</comment>
<comment type="similarity">
    <text evidence="6 7">Belongs to the class I-like SAM-binding methyltransferase superfamily. rRNA adenine N(6)-methyltransferase family.</text>
</comment>
<dbReference type="InterPro" id="IPR001737">
    <property type="entry name" value="KsgA/Erm"/>
</dbReference>
<feature type="binding site" evidence="6">
    <location>
        <position position="380"/>
    </location>
    <ligand>
        <name>S-adenosyl-L-methionine</name>
        <dbReference type="ChEBI" id="CHEBI:59789"/>
    </ligand>
</feature>
<dbReference type="EMBL" id="BQKI01000012">
    <property type="protein sequence ID" value="GJN05317.1"/>
    <property type="molecule type" value="Genomic_DNA"/>
</dbReference>
<dbReference type="GO" id="GO:0005730">
    <property type="term" value="C:nucleolus"/>
    <property type="evidence" value="ECO:0007669"/>
    <property type="project" value="TreeGrafter"/>
</dbReference>
<dbReference type="Gene3D" id="3.40.50.150">
    <property type="entry name" value="Vaccinia Virus protein VP39"/>
    <property type="match status" value="1"/>
</dbReference>
<dbReference type="InterPro" id="IPR008480">
    <property type="entry name" value="DUF761_pln"/>
</dbReference>
<dbReference type="FunFam" id="3.40.50.150:FF:000081">
    <property type="entry name" value="rRNA adenine N(6)-methyltransferase"/>
    <property type="match status" value="1"/>
</dbReference>
<feature type="binding site" evidence="6">
    <location>
        <position position="290"/>
    </location>
    <ligand>
        <name>S-adenosyl-L-methionine</name>
        <dbReference type="ChEBI" id="CHEBI:59789"/>
    </ligand>
</feature>
<feature type="compositionally biased region" description="Polar residues" evidence="8">
    <location>
        <begin position="58"/>
        <end position="81"/>
    </location>
</feature>
<dbReference type="GO" id="GO:0000179">
    <property type="term" value="F:rRNA (adenine-N6,N6-)-dimethyltransferase activity"/>
    <property type="evidence" value="ECO:0007669"/>
    <property type="project" value="UniProtKB-UniRule"/>
</dbReference>
<feature type="domain" description="Ribosomal RNA adenine methylase transferase N-terminal" evidence="9">
    <location>
        <begin position="295"/>
        <end position="450"/>
    </location>
</feature>
<dbReference type="PROSITE" id="PS51689">
    <property type="entry name" value="SAM_RNA_A_N6_MT"/>
    <property type="match status" value="1"/>
</dbReference>
<sequence length="556" mass="61167">MEEVKLLPMVNDTMVTDVDNNGGSIVLGENPMITSICVEETNEEVNENDVATVKTDESNAQSTNNKGIMESSTPITRSASYRTARRKRGAFGLFRAVFMSFSGRDIITKHKTDEDATPEKNKVVGVDSKPPATASWKSIVDGMRPLRLPGQELEYYPPPPPPLAGHVDVYQDVLLAPPSPMLSGSERGMTSRYASAQDLHLLDCGDDEEEGGAVVCPHAIDMQAEEFIAKFYEQFRLQKSELSFDGRATEDEPIDQLACIRSATGAGAGGGGARLQGGIPFEKSKGQHILRNPALVDSIVAKAGLKPTDTVLEIGPGTGNLTKRLLEAGVKAVVAVELDPRMVLELNRRFQGHPLSSRLKVIQGDVLKCDLPYFDICVANIPYQISSPLTFKLLSHRPIFRCAVIMFQREFAMRLVAQPGDSLYCRLSVNVQLLSRVSHLLKKRVLELLEKNYKTMQSLQFAQDAEMGEEKMSADDVALLANMVEDLSMETADEKEDDEMEMDDSDMGGDCGTSFKEKIMGILQQGDFAEKRGSKLSQIDFLYLLSLFNKAGIHFS</sequence>